<reference evidence="1 2" key="1">
    <citation type="journal article" date="2016" name="Genome Announc.">
        <title>Draft Genome Sequence of the Thermotolerant Cyanobacterium Desertifilum sp. IPPAS B-1220.</title>
        <authorList>
            <person name="Mironov K.S."/>
            <person name="Sinetova M.A."/>
            <person name="Bolatkhan K."/>
            <person name="Zayadan B.K."/>
            <person name="Ustinova V.V."/>
            <person name="Kupriyanova E.V."/>
            <person name="Skrypnik A.N."/>
            <person name="Gogoleva N.E."/>
            <person name="Gogolev Y.V."/>
            <person name="Los D.A."/>
        </authorList>
    </citation>
    <scope>NUCLEOTIDE SEQUENCE [LARGE SCALE GENOMIC DNA]</scope>
    <source>
        <strain evidence="1 2">IPPAS B-1220</strain>
    </source>
</reference>
<protein>
    <submittedName>
        <fullName evidence="1">GAF domain-containing protein</fullName>
    </submittedName>
</protein>
<sequence length="106" mass="12107">MAVAGSPEIEQRVREYDRLYPCNPQDRYHPLSRVLHSRQPEIQIQLNDRDLEAIAQSPQQLDLLRSLNLQSFLCFPLVARDQTLGAIALVYSDSVPILPSSRFTLC</sequence>
<dbReference type="Proteomes" id="UP000095472">
    <property type="component" value="Chromosome"/>
</dbReference>
<gene>
    <name evidence="1" type="ORF">BH720_005720</name>
</gene>
<keyword evidence="2" id="KW-1185">Reference proteome</keyword>
<accession>A0ACD5GY76</accession>
<name>A0ACD5GY76_9CYAN</name>
<evidence type="ECO:0000313" key="2">
    <source>
        <dbReference type="Proteomes" id="UP000095472"/>
    </source>
</evidence>
<evidence type="ECO:0000313" key="1">
    <source>
        <dbReference type="EMBL" id="XPM65259.1"/>
    </source>
</evidence>
<organism evidence="1 2">
    <name type="scientific">Desertifilum tharense IPPAS B-1220</name>
    <dbReference type="NCBI Taxonomy" id="1781255"/>
    <lineage>
        <taxon>Bacteria</taxon>
        <taxon>Bacillati</taxon>
        <taxon>Cyanobacteriota</taxon>
        <taxon>Cyanophyceae</taxon>
        <taxon>Desertifilales</taxon>
        <taxon>Desertifilaceae</taxon>
        <taxon>Desertifilum</taxon>
    </lineage>
</organism>
<proteinExistence type="predicted"/>
<dbReference type="EMBL" id="CP182909">
    <property type="protein sequence ID" value="XPM65259.1"/>
    <property type="molecule type" value="Genomic_DNA"/>
</dbReference>